<evidence type="ECO:0000313" key="2">
    <source>
        <dbReference type="EMBL" id="KAA0148190.1"/>
    </source>
</evidence>
<dbReference type="EMBL" id="VLTN01000056">
    <property type="protein sequence ID" value="KAA0148190.1"/>
    <property type="molecule type" value="Genomic_DNA"/>
</dbReference>
<dbReference type="Proteomes" id="UP000323011">
    <property type="component" value="Unassembled WGS sequence"/>
</dbReference>
<sequence length="669" mass="70160">MASPSPRTGMRLYRVSERMPGGGVINPTSVFVSASPRDASGAKSRSSSVGGRMYNLDKVGPKRGMAVEAEHGPRGYAILRSKAPRFGKALKEVVDATYEPYTSTVVASASLTQEVEHSARKYSSMRSRVERFRVRPPESGAANGPGGRGIPKLPTELRVPTAFMGSTPRFTATAQERAGGGARDAMELRLSERGPTADLAVAVAKSGRGFSVMRSTSPRFGGGFMGKRASTERGPRRPPASARGRLGSDSKRSVGESKDQRTVESMARDAESLTARAAKEGARDYGCVFRSKQPRFRAPPGDEYLRRRLAALDAGGSVGEATSLAAELQRSPRRGGQLHSTAPRFEGGARVDTKGGPATAAVSASMPGGVGGGVGHSRDWVPGPGSYDVTRGLAATQKAPVGATAISKAARFGKRARPVRPQPGGATVALSSRWSAERDAAQWRQAGVHIDRVGREGPAVGRRPERGQGADVVYAYDQAPSKRGLADNVASRLHSARGGMAAPLPRFSDPIAVRAGVPGLTVTSGARSAVVDVDYDPVVDTGGHPNSISRAAALQRHAGQSSPLRSRAPRMRAHAGGEGADVAYSVDHFRTIGRDAATSFKGASAMRRQGREAPVFRKDAAAVTWKTSAQDAAHVDAALVGGLSKLRAQRQRAAGGAAEHAVRPPMPRV</sequence>
<feature type="region of interest" description="Disordered" evidence="1">
    <location>
        <begin position="326"/>
        <end position="378"/>
    </location>
</feature>
<reference evidence="2 3" key="1">
    <citation type="submission" date="2019-07" db="EMBL/GenBank/DDBJ databases">
        <title>Genomes of Cafeteria roenbergensis.</title>
        <authorList>
            <person name="Fischer M.G."/>
            <person name="Hackl T."/>
            <person name="Roman M."/>
        </authorList>
    </citation>
    <scope>NUCLEOTIDE SEQUENCE [LARGE SCALE GENOMIC DNA]</scope>
    <source>
        <strain evidence="2 3">BVI</strain>
    </source>
</reference>
<keyword evidence="3" id="KW-1185">Reference proteome</keyword>
<comment type="caution">
    <text evidence="2">The sequence shown here is derived from an EMBL/GenBank/DDBJ whole genome shotgun (WGS) entry which is preliminary data.</text>
</comment>
<dbReference type="AlphaFoldDB" id="A0A5A8C803"/>
<name>A0A5A8C803_CAFRO</name>
<gene>
    <name evidence="2" type="ORF">FNF29_06849</name>
</gene>
<evidence type="ECO:0000256" key="1">
    <source>
        <dbReference type="SAM" id="MobiDB-lite"/>
    </source>
</evidence>
<accession>A0A5A8C803</accession>
<feature type="region of interest" description="Disordered" evidence="1">
    <location>
        <begin position="212"/>
        <end position="270"/>
    </location>
</feature>
<protein>
    <submittedName>
        <fullName evidence="2">Uncharacterized protein</fullName>
    </submittedName>
</protein>
<evidence type="ECO:0000313" key="3">
    <source>
        <dbReference type="Proteomes" id="UP000323011"/>
    </source>
</evidence>
<feature type="region of interest" description="Disordered" evidence="1">
    <location>
        <begin position="135"/>
        <end position="154"/>
    </location>
</feature>
<organism evidence="2 3">
    <name type="scientific">Cafeteria roenbergensis</name>
    <name type="common">Marine flagellate</name>
    <dbReference type="NCBI Taxonomy" id="33653"/>
    <lineage>
        <taxon>Eukaryota</taxon>
        <taxon>Sar</taxon>
        <taxon>Stramenopiles</taxon>
        <taxon>Bigyra</taxon>
        <taxon>Opalozoa</taxon>
        <taxon>Bicosoecida</taxon>
        <taxon>Cafeteriaceae</taxon>
        <taxon>Cafeteria</taxon>
    </lineage>
</organism>
<feature type="compositionally biased region" description="Basic and acidic residues" evidence="1">
    <location>
        <begin position="246"/>
        <end position="270"/>
    </location>
</feature>
<feature type="region of interest" description="Disordered" evidence="1">
    <location>
        <begin position="31"/>
        <end position="58"/>
    </location>
</feature>
<proteinExistence type="predicted"/>